<feature type="region of interest" description="Disordered" evidence="1">
    <location>
        <begin position="1"/>
        <end position="54"/>
    </location>
</feature>
<feature type="compositionally biased region" description="Low complexity" evidence="1">
    <location>
        <begin position="35"/>
        <end position="46"/>
    </location>
</feature>
<accession>A0A2S3ZUF3</accession>
<feature type="transmembrane region" description="Helical" evidence="2">
    <location>
        <begin position="116"/>
        <end position="138"/>
    </location>
</feature>
<sequence length="178" mass="18984">MHSDPGAGTPHPGGTDDEVWRDLVARLEEPEDSFLDAPDATALPPATVEPDTKGVVDFDPLGVWQRQEAPAPMERPGTDYTADGAPSQGPRDYVAEDDDEGFVPEELPSLANSEPAIVLSWIGAAGGPIFLVIAAIFWRQIPMMLVIGVIAAFLAGTGYLLYRLPNHRDHDSGDGAVV</sequence>
<evidence type="ECO:0000313" key="3">
    <source>
        <dbReference type="EMBL" id="POH72858.1"/>
    </source>
</evidence>
<keyword evidence="2" id="KW-1133">Transmembrane helix</keyword>
<keyword evidence="2" id="KW-0472">Membrane</keyword>
<evidence type="ECO:0000256" key="2">
    <source>
        <dbReference type="SAM" id="Phobius"/>
    </source>
</evidence>
<feature type="region of interest" description="Disordered" evidence="1">
    <location>
        <begin position="68"/>
        <end position="96"/>
    </location>
</feature>
<name>A0A2S3ZUF3_ARTGL</name>
<keyword evidence="4" id="KW-1185">Reference proteome</keyword>
<protein>
    <recommendedName>
        <fullName evidence="5">DUF308 domain-containing protein</fullName>
    </recommendedName>
</protein>
<evidence type="ECO:0000313" key="4">
    <source>
        <dbReference type="Proteomes" id="UP000237061"/>
    </source>
</evidence>
<comment type="caution">
    <text evidence="3">The sequence shown here is derived from an EMBL/GenBank/DDBJ whole genome shotgun (WGS) entry which is preliminary data.</text>
</comment>
<proteinExistence type="predicted"/>
<dbReference type="RefSeq" id="WP_103466252.1">
    <property type="nucleotide sequence ID" value="NZ_PPXC01000010.1"/>
</dbReference>
<dbReference type="EMBL" id="PPXC01000010">
    <property type="protein sequence ID" value="POH72858.1"/>
    <property type="molecule type" value="Genomic_DNA"/>
</dbReference>
<feature type="transmembrane region" description="Helical" evidence="2">
    <location>
        <begin position="144"/>
        <end position="162"/>
    </location>
</feature>
<gene>
    <name evidence="3" type="ORF">CVS27_13370</name>
</gene>
<dbReference type="AlphaFoldDB" id="A0A2S3ZUF3"/>
<organism evidence="3 4">
    <name type="scientific">Arthrobacter glacialis</name>
    <dbReference type="NCBI Taxonomy" id="1664"/>
    <lineage>
        <taxon>Bacteria</taxon>
        <taxon>Bacillati</taxon>
        <taxon>Actinomycetota</taxon>
        <taxon>Actinomycetes</taxon>
        <taxon>Micrococcales</taxon>
        <taxon>Micrococcaceae</taxon>
        <taxon>Arthrobacter</taxon>
    </lineage>
</organism>
<evidence type="ECO:0000256" key="1">
    <source>
        <dbReference type="SAM" id="MobiDB-lite"/>
    </source>
</evidence>
<dbReference type="Proteomes" id="UP000237061">
    <property type="component" value="Unassembled WGS sequence"/>
</dbReference>
<keyword evidence="2" id="KW-0812">Transmembrane</keyword>
<reference evidence="3 4" key="1">
    <citation type="submission" date="2018-01" db="EMBL/GenBank/DDBJ databases">
        <title>Arthrobacter sp. nov., from glaciers in China.</title>
        <authorList>
            <person name="Liu Q."/>
            <person name="Xin Y.-H."/>
        </authorList>
    </citation>
    <scope>NUCLEOTIDE SEQUENCE [LARGE SCALE GENOMIC DNA]</scope>
    <source>
        <strain evidence="3 4">HLT2-12-2</strain>
    </source>
</reference>
<feature type="compositionally biased region" description="Basic and acidic residues" evidence="1">
    <location>
        <begin position="18"/>
        <end position="28"/>
    </location>
</feature>
<evidence type="ECO:0008006" key="5">
    <source>
        <dbReference type="Google" id="ProtNLM"/>
    </source>
</evidence>